<gene>
    <name evidence="2" type="ORF">KTO63_25265</name>
</gene>
<dbReference type="EMBL" id="JAHSPG010000018">
    <property type="protein sequence ID" value="MBV4360498.1"/>
    <property type="molecule type" value="Genomic_DNA"/>
</dbReference>
<keyword evidence="1" id="KW-1133">Transmembrane helix</keyword>
<evidence type="ECO:0000313" key="2">
    <source>
        <dbReference type="EMBL" id="MBV4360498.1"/>
    </source>
</evidence>
<keyword evidence="1" id="KW-0472">Membrane</keyword>
<dbReference type="Proteomes" id="UP000812270">
    <property type="component" value="Unassembled WGS sequence"/>
</dbReference>
<feature type="transmembrane region" description="Helical" evidence="1">
    <location>
        <begin position="124"/>
        <end position="144"/>
    </location>
</feature>
<sequence length="185" mass="21596">MTDKEKIDVLIENYKIVSGESKSYLTEMIRCFLYSAVVLAIAFGYGDHIEGLIKYMPLALLGLVTYFFSLGFMYINASRYKAQIEKKINVVASDDLFGFESIYKPDLLKTGMLPISTKKKNYRILPVPNFFLVVALIVVFLYLIWYTKQFWLYIILSFVFALVALYVFLLIPRIIERYQKAKNWI</sequence>
<feature type="transmembrane region" description="Helical" evidence="1">
    <location>
        <begin position="58"/>
        <end position="77"/>
    </location>
</feature>
<organism evidence="2 3">
    <name type="scientific">Pinibacter aurantiacus</name>
    <dbReference type="NCBI Taxonomy" id="2851599"/>
    <lineage>
        <taxon>Bacteria</taxon>
        <taxon>Pseudomonadati</taxon>
        <taxon>Bacteroidota</taxon>
        <taxon>Chitinophagia</taxon>
        <taxon>Chitinophagales</taxon>
        <taxon>Chitinophagaceae</taxon>
        <taxon>Pinibacter</taxon>
    </lineage>
</organism>
<keyword evidence="1" id="KW-0812">Transmembrane</keyword>
<feature type="transmembrane region" description="Helical" evidence="1">
    <location>
        <begin position="28"/>
        <end position="46"/>
    </location>
</feature>
<reference evidence="2" key="1">
    <citation type="submission" date="2021-06" db="EMBL/GenBank/DDBJ databases">
        <authorList>
            <person name="Huq M.A."/>
        </authorList>
    </citation>
    <scope>NUCLEOTIDE SEQUENCE</scope>
    <source>
        <strain evidence="2">MAH-26</strain>
    </source>
</reference>
<name>A0A9E2W719_9BACT</name>
<comment type="caution">
    <text evidence="2">The sequence shown here is derived from an EMBL/GenBank/DDBJ whole genome shotgun (WGS) entry which is preliminary data.</text>
</comment>
<dbReference type="RefSeq" id="WP_217794935.1">
    <property type="nucleotide sequence ID" value="NZ_JAHSPG010000018.1"/>
</dbReference>
<protein>
    <submittedName>
        <fullName evidence="2">Uncharacterized protein</fullName>
    </submittedName>
</protein>
<accession>A0A9E2W719</accession>
<dbReference type="AlphaFoldDB" id="A0A9E2W719"/>
<feature type="transmembrane region" description="Helical" evidence="1">
    <location>
        <begin position="150"/>
        <end position="171"/>
    </location>
</feature>
<keyword evidence="3" id="KW-1185">Reference proteome</keyword>
<proteinExistence type="predicted"/>
<evidence type="ECO:0000256" key="1">
    <source>
        <dbReference type="SAM" id="Phobius"/>
    </source>
</evidence>
<evidence type="ECO:0000313" key="3">
    <source>
        <dbReference type="Proteomes" id="UP000812270"/>
    </source>
</evidence>